<keyword evidence="6 9" id="KW-0238">DNA-binding</keyword>
<dbReference type="Gene3D" id="3.40.50.2300">
    <property type="match status" value="1"/>
</dbReference>
<proteinExistence type="predicted"/>
<organism evidence="12 13">
    <name type="scientific">Pseudoalteromonas denitrificans DSM 6059</name>
    <dbReference type="NCBI Taxonomy" id="1123010"/>
    <lineage>
        <taxon>Bacteria</taxon>
        <taxon>Pseudomonadati</taxon>
        <taxon>Pseudomonadota</taxon>
        <taxon>Gammaproteobacteria</taxon>
        <taxon>Alteromonadales</taxon>
        <taxon>Pseudoalteromonadaceae</taxon>
        <taxon>Pseudoalteromonas</taxon>
    </lineage>
</organism>
<dbReference type="GO" id="GO:0032993">
    <property type="term" value="C:protein-DNA complex"/>
    <property type="evidence" value="ECO:0007669"/>
    <property type="project" value="TreeGrafter"/>
</dbReference>
<feature type="domain" description="Response regulatory" evidence="10">
    <location>
        <begin position="11"/>
        <end position="124"/>
    </location>
</feature>
<name>A0A1I1F2U0_9GAMM</name>
<dbReference type="AlphaFoldDB" id="A0A1I1F2U0"/>
<evidence type="ECO:0000256" key="5">
    <source>
        <dbReference type="ARBA" id="ARBA00023015"/>
    </source>
</evidence>
<evidence type="ECO:0000313" key="13">
    <source>
        <dbReference type="Proteomes" id="UP000198862"/>
    </source>
</evidence>
<dbReference type="Pfam" id="PF00486">
    <property type="entry name" value="Trans_reg_C"/>
    <property type="match status" value="1"/>
</dbReference>
<evidence type="ECO:0000256" key="1">
    <source>
        <dbReference type="ARBA" id="ARBA00004496"/>
    </source>
</evidence>
<dbReference type="SMART" id="SM00448">
    <property type="entry name" value="REC"/>
    <property type="match status" value="1"/>
</dbReference>
<keyword evidence="13" id="KW-1185">Reference proteome</keyword>
<dbReference type="GO" id="GO:0006355">
    <property type="term" value="P:regulation of DNA-templated transcription"/>
    <property type="evidence" value="ECO:0007669"/>
    <property type="project" value="InterPro"/>
</dbReference>
<evidence type="ECO:0000313" key="12">
    <source>
        <dbReference type="EMBL" id="SFB91473.1"/>
    </source>
</evidence>
<dbReference type="InterPro" id="IPR011006">
    <property type="entry name" value="CheY-like_superfamily"/>
</dbReference>
<evidence type="ECO:0000259" key="10">
    <source>
        <dbReference type="PROSITE" id="PS50110"/>
    </source>
</evidence>
<dbReference type="PANTHER" id="PTHR48111">
    <property type="entry name" value="REGULATOR OF RPOS"/>
    <property type="match status" value="1"/>
</dbReference>
<keyword evidence="7" id="KW-0804">Transcription</keyword>
<feature type="domain" description="OmpR/PhoB-type" evidence="11">
    <location>
        <begin position="137"/>
        <end position="236"/>
    </location>
</feature>
<dbReference type="SMART" id="SM00862">
    <property type="entry name" value="Trans_reg_C"/>
    <property type="match status" value="1"/>
</dbReference>
<evidence type="ECO:0000256" key="7">
    <source>
        <dbReference type="ARBA" id="ARBA00023163"/>
    </source>
</evidence>
<evidence type="ECO:0000256" key="8">
    <source>
        <dbReference type="PROSITE-ProRule" id="PRU00169"/>
    </source>
</evidence>
<sequence>MSDLLISGYGKILLVEDDLSLADWVNSYLLEQGFEVIMCHRGDHVVKLVKQHNPALILLDVMLPGMDGISVCRELRHFYKKPVLLLTAKGEEVDEVIGLEVGASDYIIKPVRPRALLARIKSALRNESTHNETPEKAVEINVGSLYIDLKARNVMLQGEKIAISNAEFSLLSFLASHAGEVVDRDAVFKATKGREYDGLDRSVDVLISALRKKIGDDPQNPQKIKTIWGQGYLLVDDAW</sequence>
<dbReference type="InterPro" id="IPR036388">
    <property type="entry name" value="WH-like_DNA-bd_sf"/>
</dbReference>
<dbReference type="PROSITE" id="PS51755">
    <property type="entry name" value="OMPR_PHOB"/>
    <property type="match status" value="1"/>
</dbReference>
<dbReference type="FunFam" id="1.10.10.10:FF:000099">
    <property type="entry name" value="Two-component system response regulator TorR"/>
    <property type="match status" value="1"/>
</dbReference>
<dbReference type="PROSITE" id="PS50110">
    <property type="entry name" value="RESPONSE_REGULATORY"/>
    <property type="match status" value="1"/>
</dbReference>
<comment type="subcellular location">
    <subcellularLocation>
        <location evidence="1">Cytoplasm</location>
    </subcellularLocation>
</comment>
<dbReference type="FunFam" id="3.40.50.2300:FF:000001">
    <property type="entry name" value="DNA-binding response regulator PhoB"/>
    <property type="match status" value="1"/>
</dbReference>
<keyword evidence="2" id="KW-0963">Cytoplasm</keyword>
<feature type="modified residue" description="4-aspartylphosphate" evidence="8">
    <location>
        <position position="60"/>
    </location>
</feature>
<evidence type="ECO:0000256" key="2">
    <source>
        <dbReference type="ARBA" id="ARBA00022490"/>
    </source>
</evidence>
<evidence type="ECO:0000256" key="9">
    <source>
        <dbReference type="PROSITE-ProRule" id="PRU01091"/>
    </source>
</evidence>
<dbReference type="Gene3D" id="1.10.10.10">
    <property type="entry name" value="Winged helix-like DNA-binding domain superfamily/Winged helix DNA-binding domain"/>
    <property type="match status" value="1"/>
</dbReference>
<dbReference type="EMBL" id="FOLO01000002">
    <property type="protein sequence ID" value="SFB91473.1"/>
    <property type="molecule type" value="Genomic_DNA"/>
</dbReference>
<feature type="DNA-binding region" description="OmpR/PhoB-type" evidence="9">
    <location>
        <begin position="137"/>
        <end position="236"/>
    </location>
</feature>
<dbReference type="PANTHER" id="PTHR48111:SF47">
    <property type="entry name" value="TRANSCRIPTIONAL REGULATORY PROTEIN RSTA"/>
    <property type="match status" value="1"/>
</dbReference>
<dbReference type="CDD" id="cd00383">
    <property type="entry name" value="trans_reg_C"/>
    <property type="match status" value="1"/>
</dbReference>
<accession>A0A1I1F2U0</accession>
<keyword evidence="3 8" id="KW-0597">Phosphoprotein</keyword>
<gene>
    <name evidence="12" type="ORF">SAMN02745724_00477</name>
</gene>
<evidence type="ECO:0000259" key="11">
    <source>
        <dbReference type="PROSITE" id="PS51755"/>
    </source>
</evidence>
<dbReference type="GO" id="GO:0005829">
    <property type="term" value="C:cytosol"/>
    <property type="evidence" value="ECO:0007669"/>
    <property type="project" value="TreeGrafter"/>
</dbReference>
<dbReference type="InterPro" id="IPR001867">
    <property type="entry name" value="OmpR/PhoB-type_DNA-bd"/>
</dbReference>
<dbReference type="Proteomes" id="UP000198862">
    <property type="component" value="Unassembled WGS sequence"/>
</dbReference>
<reference evidence="12 13" key="1">
    <citation type="submission" date="2016-10" db="EMBL/GenBank/DDBJ databases">
        <authorList>
            <person name="de Groot N.N."/>
        </authorList>
    </citation>
    <scope>NUCLEOTIDE SEQUENCE [LARGE SCALE GENOMIC DNA]</scope>
    <source>
        <strain evidence="12 13">DSM 6059</strain>
    </source>
</reference>
<protein>
    <submittedName>
        <fullName evidence="12">DNA-binding response regulator, OmpR family, contains REC and winged-helix (WHTH) domain</fullName>
    </submittedName>
</protein>
<keyword evidence="5" id="KW-0805">Transcription regulation</keyword>
<dbReference type="Pfam" id="PF00072">
    <property type="entry name" value="Response_reg"/>
    <property type="match status" value="1"/>
</dbReference>
<dbReference type="GO" id="GO:0000976">
    <property type="term" value="F:transcription cis-regulatory region binding"/>
    <property type="evidence" value="ECO:0007669"/>
    <property type="project" value="TreeGrafter"/>
</dbReference>
<evidence type="ECO:0000256" key="4">
    <source>
        <dbReference type="ARBA" id="ARBA00023012"/>
    </source>
</evidence>
<dbReference type="SUPFAM" id="SSF52172">
    <property type="entry name" value="CheY-like"/>
    <property type="match status" value="1"/>
</dbReference>
<dbReference type="InterPro" id="IPR001789">
    <property type="entry name" value="Sig_transdc_resp-reg_receiver"/>
</dbReference>
<keyword evidence="4" id="KW-0902">Two-component regulatory system</keyword>
<dbReference type="InterPro" id="IPR016032">
    <property type="entry name" value="Sig_transdc_resp-reg_C-effctor"/>
</dbReference>
<dbReference type="SUPFAM" id="SSF46894">
    <property type="entry name" value="C-terminal effector domain of the bipartite response regulators"/>
    <property type="match status" value="1"/>
</dbReference>
<dbReference type="Gene3D" id="6.10.250.690">
    <property type="match status" value="1"/>
</dbReference>
<evidence type="ECO:0000256" key="6">
    <source>
        <dbReference type="ARBA" id="ARBA00023125"/>
    </source>
</evidence>
<dbReference type="GO" id="GO:0000156">
    <property type="term" value="F:phosphorelay response regulator activity"/>
    <property type="evidence" value="ECO:0007669"/>
    <property type="project" value="TreeGrafter"/>
</dbReference>
<dbReference type="InterPro" id="IPR039420">
    <property type="entry name" value="WalR-like"/>
</dbReference>
<dbReference type="STRING" id="1123010.SAMN02745724_00477"/>
<evidence type="ECO:0000256" key="3">
    <source>
        <dbReference type="ARBA" id="ARBA00022553"/>
    </source>
</evidence>